<feature type="region of interest" description="Disordered" evidence="1">
    <location>
        <begin position="122"/>
        <end position="165"/>
    </location>
</feature>
<feature type="compositionally biased region" description="Basic and acidic residues" evidence="1">
    <location>
        <begin position="69"/>
        <end position="78"/>
    </location>
</feature>
<reference evidence="2 3" key="1">
    <citation type="journal article" date="2018" name="Sci. Data">
        <title>The draft genome sequence of cork oak.</title>
        <authorList>
            <person name="Ramos A.M."/>
            <person name="Usie A."/>
            <person name="Barbosa P."/>
            <person name="Barros P.M."/>
            <person name="Capote T."/>
            <person name="Chaves I."/>
            <person name="Simoes F."/>
            <person name="Abreu I."/>
            <person name="Carrasquinho I."/>
            <person name="Faro C."/>
            <person name="Guimaraes J.B."/>
            <person name="Mendonca D."/>
            <person name="Nobrega F."/>
            <person name="Rodrigues L."/>
            <person name="Saibo N.J.M."/>
            <person name="Varela M.C."/>
            <person name="Egas C."/>
            <person name="Matos J."/>
            <person name="Miguel C.M."/>
            <person name="Oliveira M.M."/>
            <person name="Ricardo C.P."/>
            <person name="Goncalves S."/>
        </authorList>
    </citation>
    <scope>NUCLEOTIDE SEQUENCE [LARGE SCALE GENOMIC DNA]</scope>
    <source>
        <strain evidence="3">cv. HL8</strain>
    </source>
</reference>
<keyword evidence="3" id="KW-1185">Reference proteome</keyword>
<evidence type="ECO:0000313" key="3">
    <source>
        <dbReference type="Proteomes" id="UP000237347"/>
    </source>
</evidence>
<organism evidence="2 3">
    <name type="scientific">Quercus suber</name>
    <name type="common">Cork oak</name>
    <dbReference type="NCBI Taxonomy" id="58331"/>
    <lineage>
        <taxon>Eukaryota</taxon>
        <taxon>Viridiplantae</taxon>
        <taxon>Streptophyta</taxon>
        <taxon>Embryophyta</taxon>
        <taxon>Tracheophyta</taxon>
        <taxon>Spermatophyta</taxon>
        <taxon>Magnoliopsida</taxon>
        <taxon>eudicotyledons</taxon>
        <taxon>Gunneridae</taxon>
        <taxon>Pentapetalae</taxon>
        <taxon>rosids</taxon>
        <taxon>fabids</taxon>
        <taxon>Fagales</taxon>
        <taxon>Fagaceae</taxon>
        <taxon>Quercus</taxon>
    </lineage>
</organism>
<feature type="compositionally biased region" description="Basic residues" evidence="1">
    <location>
        <begin position="155"/>
        <end position="165"/>
    </location>
</feature>
<protein>
    <submittedName>
        <fullName evidence="2">Histone acetyltransferase gcn5</fullName>
    </submittedName>
</protein>
<comment type="caution">
    <text evidence="2">The sequence shown here is derived from an EMBL/GenBank/DDBJ whole genome shotgun (WGS) entry which is preliminary data.</text>
</comment>
<feature type="compositionally biased region" description="Acidic residues" evidence="1">
    <location>
        <begin position="33"/>
        <end position="51"/>
    </location>
</feature>
<dbReference type="EMBL" id="PKMF04000364">
    <property type="protein sequence ID" value="KAK7835787.1"/>
    <property type="molecule type" value="Genomic_DNA"/>
</dbReference>
<gene>
    <name evidence="2" type="primary">HAG1_3</name>
    <name evidence="2" type="ORF">CFP56_023078</name>
</gene>
<dbReference type="Proteomes" id="UP000237347">
    <property type="component" value="Unassembled WGS sequence"/>
</dbReference>
<sequence length="165" mass="17491">MTIDGSGSDGFNEREREIYRVKESWASIPCGFETDEEDDEEANIDSDDDLESISARGGGADADSDSVEEAPKAVNAKDSDEDDSSFRTFTIAHLDATNAGGGFGNTKIKTENLSSYTTVKIENSDGTKDNGAQGTSSAGPIAPAGSLVPELLLKKTPRKSSLRTF</sequence>
<dbReference type="AlphaFoldDB" id="A0AAW0K9H0"/>
<accession>A0AAW0K9H0</accession>
<evidence type="ECO:0000313" key="2">
    <source>
        <dbReference type="EMBL" id="KAK7835787.1"/>
    </source>
</evidence>
<feature type="region of interest" description="Disordered" evidence="1">
    <location>
        <begin position="29"/>
        <end position="84"/>
    </location>
</feature>
<proteinExistence type="predicted"/>
<name>A0AAW0K9H0_QUESU</name>
<dbReference type="Gramene" id="rna-CFP56_12456">
    <property type="protein sequence ID" value="cds-POE64411.1"/>
    <property type="gene ID" value="gene-CFP56_12456"/>
</dbReference>
<evidence type="ECO:0000256" key="1">
    <source>
        <dbReference type="SAM" id="MobiDB-lite"/>
    </source>
</evidence>